<gene>
    <name evidence="2" type="ORF">CANVERA_P5016</name>
</gene>
<comment type="caution">
    <text evidence="2">The sequence shown here is derived from an EMBL/GenBank/DDBJ whole genome shotgun (WGS) entry which is preliminary data.</text>
</comment>
<accession>A0A9W4XIT4</accession>
<dbReference type="Proteomes" id="UP001152885">
    <property type="component" value="Unassembled WGS sequence"/>
</dbReference>
<feature type="compositionally biased region" description="Basic and acidic residues" evidence="1">
    <location>
        <begin position="132"/>
        <end position="142"/>
    </location>
</feature>
<organism evidence="2 3">
    <name type="scientific">Candida verbasci</name>
    <dbReference type="NCBI Taxonomy" id="1227364"/>
    <lineage>
        <taxon>Eukaryota</taxon>
        <taxon>Fungi</taxon>
        <taxon>Dikarya</taxon>
        <taxon>Ascomycota</taxon>
        <taxon>Saccharomycotina</taxon>
        <taxon>Pichiomycetes</taxon>
        <taxon>Debaryomycetaceae</taxon>
        <taxon>Candida/Lodderomyces clade</taxon>
        <taxon>Candida</taxon>
    </lineage>
</organism>
<feature type="region of interest" description="Disordered" evidence="1">
    <location>
        <begin position="127"/>
        <end position="146"/>
    </location>
</feature>
<evidence type="ECO:0000313" key="2">
    <source>
        <dbReference type="EMBL" id="CAI5760507.1"/>
    </source>
</evidence>
<dbReference type="EMBL" id="CANTUO010000007">
    <property type="protein sequence ID" value="CAI5760507.1"/>
    <property type="molecule type" value="Genomic_DNA"/>
</dbReference>
<sequence>MSDDDELLKALEETKQKSRIKFKKKPIGNRIQRSKSILENEEETPEIQLKSSTSTKFKKTEIKKIDISKYKQVKIEENNHTEIRHVSETPTPEPQVAFSESNFVPIESNREPNQSKREYLNSIVSEYTSESKNYDDGTEKQESTNMELDEDDDYELNDEDMGILNHTIDFKNKFNYEIELEEDEQKEESTKLPKILTLSQQMSQIQSEINELKMKQKIEISRKQQIETEMNHIKQIKNELLLKLNELVI</sequence>
<dbReference type="AlphaFoldDB" id="A0A9W4XIT4"/>
<evidence type="ECO:0000256" key="1">
    <source>
        <dbReference type="SAM" id="MobiDB-lite"/>
    </source>
</evidence>
<dbReference type="OrthoDB" id="4026228at2759"/>
<feature type="region of interest" description="Disordered" evidence="1">
    <location>
        <begin position="33"/>
        <end position="55"/>
    </location>
</feature>
<keyword evidence="3" id="KW-1185">Reference proteome</keyword>
<reference evidence="2" key="1">
    <citation type="submission" date="2022-12" db="EMBL/GenBank/DDBJ databases">
        <authorList>
            <person name="Brejova B."/>
        </authorList>
    </citation>
    <scope>NUCLEOTIDE SEQUENCE</scope>
</reference>
<proteinExistence type="predicted"/>
<name>A0A9W4XIT4_9ASCO</name>
<evidence type="ECO:0000313" key="3">
    <source>
        <dbReference type="Proteomes" id="UP001152885"/>
    </source>
</evidence>
<protein>
    <submittedName>
        <fullName evidence="2">Uncharacterized protein</fullName>
    </submittedName>
</protein>